<feature type="compositionally biased region" description="Gly residues" evidence="1">
    <location>
        <begin position="493"/>
        <end position="511"/>
    </location>
</feature>
<dbReference type="AlphaFoldDB" id="A0A4Q2D726"/>
<feature type="region of interest" description="Disordered" evidence="1">
    <location>
        <begin position="487"/>
        <end position="521"/>
    </location>
</feature>
<reference evidence="2 3" key="1">
    <citation type="submission" date="2019-01" db="EMBL/GenBank/DDBJ databases">
        <title>Draft genome sequence of Psathyrella aberdarensis IHI B618.</title>
        <authorList>
            <person name="Buettner E."/>
            <person name="Kellner H."/>
        </authorList>
    </citation>
    <scope>NUCLEOTIDE SEQUENCE [LARGE SCALE GENOMIC DNA]</scope>
    <source>
        <strain evidence="2 3">IHI B618</strain>
    </source>
</reference>
<feature type="compositionally biased region" description="Basic residues" evidence="1">
    <location>
        <begin position="512"/>
        <end position="521"/>
    </location>
</feature>
<dbReference type="Proteomes" id="UP000290288">
    <property type="component" value="Unassembled WGS sequence"/>
</dbReference>
<organism evidence="2 3">
    <name type="scientific">Candolleomyces aberdarensis</name>
    <dbReference type="NCBI Taxonomy" id="2316362"/>
    <lineage>
        <taxon>Eukaryota</taxon>
        <taxon>Fungi</taxon>
        <taxon>Dikarya</taxon>
        <taxon>Basidiomycota</taxon>
        <taxon>Agaricomycotina</taxon>
        <taxon>Agaricomycetes</taxon>
        <taxon>Agaricomycetidae</taxon>
        <taxon>Agaricales</taxon>
        <taxon>Agaricineae</taxon>
        <taxon>Psathyrellaceae</taxon>
        <taxon>Candolleomyces</taxon>
    </lineage>
</organism>
<proteinExistence type="predicted"/>
<dbReference type="STRING" id="2316362.A0A4Q2D726"/>
<evidence type="ECO:0000256" key="1">
    <source>
        <dbReference type="SAM" id="MobiDB-lite"/>
    </source>
</evidence>
<name>A0A4Q2D726_9AGAR</name>
<keyword evidence="3" id="KW-1185">Reference proteome</keyword>
<evidence type="ECO:0000313" key="3">
    <source>
        <dbReference type="Proteomes" id="UP000290288"/>
    </source>
</evidence>
<feature type="region of interest" description="Disordered" evidence="1">
    <location>
        <begin position="164"/>
        <end position="194"/>
    </location>
</feature>
<gene>
    <name evidence="2" type="ORF">EST38_g10561</name>
</gene>
<dbReference type="OrthoDB" id="3118212at2759"/>
<feature type="compositionally biased region" description="Basic residues" evidence="1">
    <location>
        <begin position="35"/>
        <end position="47"/>
    </location>
</feature>
<sequence length="521" mass="56124">MASPEPSTANDWPTTGDDSTETQAPKRTFDEVHSPSKKTRTPKKKKGNITTLSFGRLPIGTPVLDPDTPTRPRNGKATPFPSAIEPLNLEATKHTKNGEGGLSSAPSIPASTWDPVPANVGREDLSSLTGGMEGVTITQASDTNPASSFLATAAALTGDYGGGVAGATQGHNTHDDDPDPFQQNPNPTAGILPPPNLSAFTNVAVANFPKVHFHRFMFKASQEPGTIESVLRGATPPLVLAWRFLDTRGNDDDVSVPQRSDMVAIFRGLGVNNVRAYPAKGWKAGPNPLGKTKGTQPVIFVNSRIPHDVHATVTRVRYFNTPTYTYTFLDWNQGSSDYAFMLENLAAIEASDGNIQDITEAVRDAIRNSTEARQCLDAFHDTVRFEKKGVTYNQESYLEALLKTVKAIGTQADTRGKTEWSVHWKCPTDDENGEHLWVTTLRNIPITTPFGVVNRKQAPVVWCNICHFNCHTAAFCPFPSVPGWKMPSTPGNSTGGGGNGLSRGGRGGGRGLRVRGRGRGN</sequence>
<feature type="region of interest" description="Disordered" evidence="1">
    <location>
        <begin position="1"/>
        <end position="116"/>
    </location>
</feature>
<protein>
    <submittedName>
        <fullName evidence="2">Uncharacterized protein</fullName>
    </submittedName>
</protein>
<dbReference type="EMBL" id="SDEE01000570">
    <property type="protein sequence ID" value="RXW15287.1"/>
    <property type="molecule type" value="Genomic_DNA"/>
</dbReference>
<comment type="caution">
    <text evidence="2">The sequence shown here is derived from an EMBL/GenBank/DDBJ whole genome shotgun (WGS) entry which is preliminary data.</text>
</comment>
<accession>A0A4Q2D726</accession>
<evidence type="ECO:0000313" key="2">
    <source>
        <dbReference type="EMBL" id="RXW15287.1"/>
    </source>
</evidence>
<feature type="compositionally biased region" description="Polar residues" evidence="1">
    <location>
        <begin position="1"/>
        <end position="25"/>
    </location>
</feature>